<dbReference type="SUPFAM" id="SSF50156">
    <property type="entry name" value="PDZ domain-like"/>
    <property type="match status" value="2"/>
</dbReference>
<dbReference type="SUPFAM" id="SSF50494">
    <property type="entry name" value="Trypsin-like serine proteases"/>
    <property type="match status" value="1"/>
</dbReference>
<evidence type="ECO:0000313" key="16">
    <source>
        <dbReference type="Proteomes" id="UP001548590"/>
    </source>
</evidence>
<dbReference type="InterPro" id="IPR009003">
    <property type="entry name" value="Peptidase_S1_PA"/>
</dbReference>
<keyword evidence="16" id="KW-1185">Reference proteome</keyword>
<dbReference type="NCBIfam" id="TIGR02037">
    <property type="entry name" value="degP_htrA_DO"/>
    <property type="match status" value="1"/>
</dbReference>
<dbReference type="InterPro" id="IPR011782">
    <property type="entry name" value="Pept_S1C_Do"/>
</dbReference>
<evidence type="ECO:0000256" key="6">
    <source>
        <dbReference type="ARBA" id="ARBA00022670"/>
    </source>
</evidence>
<dbReference type="PRINTS" id="PR00834">
    <property type="entry name" value="PROTEASES2C"/>
</dbReference>
<keyword evidence="7" id="KW-0732">Signal</keyword>
<dbReference type="EMBL" id="JBEWLZ010000002">
    <property type="protein sequence ID" value="MET1488837.1"/>
    <property type="molecule type" value="Genomic_DNA"/>
</dbReference>
<keyword evidence="9" id="KW-0574">Periplasm</keyword>
<evidence type="ECO:0000256" key="1">
    <source>
        <dbReference type="ARBA" id="ARBA00001772"/>
    </source>
</evidence>
<keyword evidence="10 15" id="KW-0378">Hydrolase</keyword>
<sequence>MSGRFGSSALRAAALSVLVCCAPLSARELPIGRELPRFADLVDQQAAVVVNISATRAQSAPLAPALRESPPGRMPEWLRRWLPQSQDDQEEAPEDDDRAVGSGFIIDSQSGHILTNAHVVEGASEIMVRLNDRREFPATVLGIDRRTDIALLKVDATRLPQARLGRASALRVGDWVLAIGSPFGFDSSVTAGIVSAKGRSLPDDSIVPFIQTDVAINPGNSGGPLFNMKGEVVGINSQIYSRTGGFMGVSFAIPIEVAMDVQAQLRERGYVLRGRIGVLVQEMTQDIARSFGLQDVRGALISQVEGDSPAARAGLRSGDVILNFDGVAVENSLELPRVVGATRPNRDVKLSYWRDRRLQQAVIRVSVFPEEKVVMPAVSEPARKGGSPLGLLVRDLTRDQKRELALDGGAAIEESSGVAARAELRPGDVIVSVTVDGRMLPVRSAALFNRLILGLPKGEPLTLQVRRGDSQSFVGLKLPRR</sequence>
<dbReference type="PROSITE" id="PS50106">
    <property type="entry name" value="PDZ"/>
    <property type="match status" value="1"/>
</dbReference>
<dbReference type="InterPro" id="IPR001478">
    <property type="entry name" value="PDZ"/>
</dbReference>
<feature type="domain" description="PDZ" evidence="14">
    <location>
        <begin position="260"/>
        <end position="331"/>
    </location>
</feature>
<keyword evidence="11" id="KW-0720">Serine protease</keyword>
<dbReference type="EC" id="3.4.21.107" evidence="4"/>
<dbReference type="InterPro" id="IPR036034">
    <property type="entry name" value="PDZ_sf"/>
</dbReference>
<accession>A0ABV2CMV6</accession>
<dbReference type="SMART" id="SM00228">
    <property type="entry name" value="PDZ"/>
    <property type="match status" value="2"/>
</dbReference>
<keyword evidence="8" id="KW-0677">Repeat</keyword>
<comment type="similarity">
    <text evidence="3">Belongs to the peptidase S1C family.</text>
</comment>
<keyword evidence="12" id="KW-0346">Stress response</keyword>
<evidence type="ECO:0000313" key="15">
    <source>
        <dbReference type="EMBL" id="MET1488837.1"/>
    </source>
</evidence>
<dbReference type="InterPro" id="IPR001940">
    <property type="entry name" value="Peptidase_S1C"/>
</dbReference>
<evidence type="ECO:0000256" key="2">
    <source>
        <dbReference type="ARBA" id="ARBA00004418"/>
    </source>
</evidence>
<evidence type="ECO:0000256" key="3">
    <source>
        <dbReference type="ARBA" id="ARBA00010541"/>
    </source>
</evidence>
<dbReference type="Pfam" id="PF13365">
    <property type="entry name" value="Trypsin_2"/>
    <property type="match status" value="1"/>
</dbReference>
<evidence type="ECO:0000256" key="9">
    <source>
        <dbReference type="ARBA" id="ARBA00022764"/>
    </source>
</evidence>
<organism evidence="15 16">
    <name type="scientific">Uliginosibacterium paludis</name>
    <dbReference type="NCBI Taxonomy" id="1615952"/>
    <lineage>
        <taxon>Bacteria</taxon>
        <taxon>Pseudomonadati</taxon>
        <taxon>Pseudomonadota</taxon>
        <taxon>Betaproteobacteria</taxon>
        <taxon>Rhodocyclales</taxon>
        <taxon>Zoogloeaceae</taxon>
        <taxon>Uliginosibacterium</taxon>
    </lineage>
</organism>
<evidence type="ECO:0000256" key="11">
    <source>
        <dbReference type="ARBA" id="ARBA00022825"/>
    </source>
</evidence>
<evidence type="ECO:0000259" key="14">
    <source>
        <dbReference type="PROSITE" id="PS50106"/>
    </source>
</evidence>
<dbReference type="Gene3D" id="2.40.10.120">
    <property type="match status" value="1"/>
</dbReference>
<keyword evidence="6" id="KW-0645">Protease</keyword>
<evidence type="ECO:0000256" key="5">
    <source>
        <dbReference type="ARBA" id="ARBA00013958"/>
    </source>
</evidence>
<dbReference type="PANTHER" id="PTHR22939:SF130">
    <property type="entry name" value="PERIPLASMIC SERINE ENDOPROTEASE DEGP-LIKE-RELATED"/>
    <property type="match status" value="1"/>
</dbReference>
<comment type="caution">
    <text evidence="15">The sequence shown here is derived from an EMBL/GenBank/DDBJ whole genome shotgun (WGS) entry which is preliminary data.</text>
</comment>
<dbReference type="GO" id="GO:0016787">
    <property type="term" value="F:hydrolase activity"/>
    <property type="evidence" value="ECO:0007669"/>
    <property type="project" value="UniProtKB-KW"/>
</dbReference>
<dbReference type="Proteomes" id="UP001548590">
    <property type="component" value="Unassembled WGS sequence"/>
</dbReference>
<protein>
    <recommendedName>
        <fullName evidence="5">Probable periplasmic serine endoprotease DegP-like</fullName>
        <ecNumber evidence="4">3.4.21.107</ecNumber>
    </recommendedName>
    <alternativeName>
        <fullName evidence="13">Protease Do</fullName>
    </alternativeName>
</protein>
<dbReference type="PANTHER" id="PTHR22939">
    <property type="entry name" value="SERINE PROTEASE FAMILY S1C HTRA-RELATED"/>
    <property type="match status" value="1"/>
</dbReference>
<proteinExistence type="inferred from homology"/>
<evidence type="ECO:0000256" key="7">
    <source>
        <dbReference type="ARBA" id="ARBA00022729"/>
    </source>
</evidence>
<reference evidence="15 16" key="1">
    <citation type="submission" date="2024-07" db="EMBL/GenBank/DDBJ databases">
        <title>Uliginosibacterium paludis KCTC:42655.</title>
        <authorList>
            <person name="Kim M.K."/>
        </authorList>
    </citation>
    <scope>NUCLEOTIDE SEQUENCE [LARGE SCALE GENOMIC DNA]</scope>
    <source>
        <strain evidence="15 16">KCTC 42655</strain>
    </source>
</reference>
<dbReference type="Gene3D" id="2.30.42.10">
    <property type="match status" value="2"/>
</dbReference>
<gene>
    <name evidence="15" type="ORF">ABVT11_03280</name>
</gene>
<name>A0ABV2CMV6_9RHOO</name>
<comment type="subcellular location">
    <subcellularLocation>
        <location evidence="2">Periplasm</location>
    </subcellularLocation>
</comment>
<evidence type="ECO:0000256" key="4">
    <source>
        <dbReference type="ARBA" id="ARBA00013035"/>
    </source>
</evidence>
<evidence type="ECO:0000256" key="10">
    <source>
        <dbReference type="ARBA" id="ARBA00022801"/>
    </source>
</evidence>
<evidence type="ECO:0000256" key="8">
    <source>
        <dbReference type="ARBA" id="ARBA00022737"/>
    </source>
</evidence>
<dbReference type="RefSeq" id="WP_345923784.1">
    <property type="nucleotide sequence ID" value="NZ_JBDIVF010000001.1"/>
</dbReference>
<evidence type="ECO:0000256" key="13">
    <source>
        <dbReference type="ARBA" id="ARBA00032850"/>
    </source>
</evidence>
<dbReference type="CDD" id="cd10839">
    <property type="entry name" value="cpPDZ1_DegP-like"/>
    <property type="match status" value="1"/>
</dbReference>
<comment type="catalytic activity">
    <reaction evidence="1">
        <text>Acts on substrates that are at least partially unfolded. The cleavage site P1 residue is normally between a pair of hydrophobic residues, such as Val-|-Val.</text>
        <dbReference type="EC" id="3.4.21.107"/>
    </reaction>
</comment>
<evidence type="ECO:0000256" key="12">
    <source>
        <dbReference type="ARBA" id="ARBA00023016"/>
    </source>
</evidence>
<dbReference type="Pfam" id="PF13180">
    <property type="entry name" value="PDZ_2"/>
    <property type="match status" value="1"/>
</dbReference>